<feature type="non-terminal residue" evidence="1">
    <location>
        <position position="1"/>
    </location>
</feature>
<dbReference type="EMBL" id="LSRQ01005743">
    <property type="protein sequence ID" value="OAY67072.1"/>
    <property type="molecule type" value="Genomic_DNA"/>
</dbReference>
<dbReference type="AlphaFoldDB" id="A0A199UQH3"/>
<organism evidence="1 2">
    <name type="scientific">Ananas comosus</name>
    <name type="common">Pineapple</name>
    <name type="synonym">Ananas ananas</name>
    <dbReference type="NCBI Taxonomy" id="4615"/>
    <lineage>
        <taxon>Eukaryota</taxon>
        <taxon>Viridiplantae</taxon>
        <taxon>Streptophyta</taxon>
        <taxon>Embryophyta</taxon>
        <taxon>Tracheophyta</taxon>
        <taxon>Spermatophyta</taxon>
        <taxon>Magnoliopsida</taxon>
        <taxon>Liliopsida</taxon>
        <taxon>Poales</taxon>
        <taxon>Bromeliaceae</taxon>
        <taxon>Bromelioideae</taxon>
        <taxon>Ananas</taxon>
    </lineage>
</organism>
<accession>A0A199UQH3</accession>
<reference evidence="1 2" key="1">
    <citation type="journal article" date="2016" name="DNA Res.">
        <title>The draft genome of MD-2 pineapple using hybrid error correction of long reads.</title>
        <authorList>
            <person name="Redwan R.M."/>
            <person name="Saidin A."/>
            <person name="Kumar S.V."/>
        </authorList>
    </citation>
    <scope>NUCLEOTIDE SEQUENCE [LARGE SCALE GENOMIC DNA]</scope>
    <source>
        <strain evidence="2">cv. MD2</strain>
        <tissue evidence="1">Leaf</tissue>
    </source>
</reference>
<sequence length="150" mass="16980">ISSHFPFFSTDLLLSEPSPHPAHLPPRPLAPSPFRFFFLFLSSPPQNPPNPSPVSLMPRLARAPARSAARSLAQNMILSQDEKESMKFYNIYAYKAGFSIRKKTHYKAKKKDNMITSLHYAIAQIEIKGKIIKAHLKNKCSIVELVVKHI</sequence>
<name>A0A199UQH3_ANACO</name>
<protein>
    <submittedName>
        <fullName evidence="1">Uncharacterized protein</fullName>
    </submittedName>
</protein>
<dbReference type="Proteomes" id="UP000092600">
    <property type="component" value="Unassembled WGS sequence"/>
</dbReference>
<gene>
    <name evidence="1" type="ORF">ACMD2_21226</name>
</gene>
<proteinExistence type="predicted"/>
<evidence type="ECO:0000313" key="2">
    <source>
        <dbReference type="Proteomes" id="UP000092600"/>
    </source>
</evidence>
<evidence type="ECO:0000313" key="1">
    <source>
        <dbReference type="EMBL" id="OAY67072.1"/>
    </source>
</evidence>
<comment type="caution">
    <text evidence="1">The sequence shown here is derived from an EMBL/GenBank/DDBJ whole genome shotgun (WGS) entry which is preliminary data.</text>
</comment>